<dbReference type="InterPro" id="IPR012132">
    <property type="entry name" value="GMC_OxRdtase"/>
</dbReference>
<dbReference type="InterPro" id="IPR036188">
    <property type="entry name" value="FAD/NAD-bd_sf"/>
</dbReference>
<evidence type="ECO:0000259" key="4">
    <source>
        <dbReference type="PROSITE" id="PS00624"/>
    </source>
</evidence>
<dbReference type="Pfam" id="PF05199">
    <property type="entry name" value="GMC_oxred_C"/>
    <property type="match status" value="1"/>
</dbReference>
<proteinExistence type="inferred from homology"/>
<keyword evidence="2" id="KW-0274">FAD</keyword>
<dbReference type="SUPFAM" id="SSF54373">
    <property type="entry name" value="FAD-linked reductases, C-terminal domain"/>
    <property type="match status" value="1"/>
</dbReference>
<dbReference type="PROSITE" id="PS00624">
    <property type="entry name" value="GMC_OXRED_2"/>
    <property type="match status" value="1"/>
</dbReference>
<evidence type="ECO:0000256" key="2">
    <source>
        <dbReference type="PIRSR" id="PIRSR000137-2"/>
    </source>
</evidence>
<feature type="signal peptide" evidence="3">
    <location>
        <begin position="1"/>
        <end position="25"/>
    </location>
</feature>
<dbReference type="InterPro" id="IPR007867">
    <property type="entry name" value="GMC_OxRtase_C"/>
</dbReference>
<dbReference type="AlphaFoldDB" id="A0AAN6MXT3"/>
<comment type="caution">
    <text evidence="5">The sequence shown here is derived from an EMBL/GenBank/DDBJ whole genome shotgun (WGS) entry which is preliminary data.</text>
</comment>
<dbReference type="GO" id="GO:0050660">
    <property type="term" value="F:flavin adenine dinucleotide binding"/>
    <property type="evidence" value="ECO:0007669"/>
    <property type="project" value="InterPro"/>
</dbReference>
<dbReference type="Gene3D" id="3.50.50.60">
    <property type="entry name" value="FAD/NAD(P)-binding domain"/>
    <property type="match status" value="1"/>
</dbReference>
<dbReference type="Gene3D" id="3.30.560.10">
    <property type="entry name" value="Glucose Oxidase, domain 3"/>
    <property type="match status" value="1"/>
</dbReference>
<dbReference type="EMBL" id="MU853921">
    <property type="protein sequence ID" value="KAK3935485.1"/>
    <property type="molecule type" value="Genomic_DNA"/>
</dbReference>
<keyword evidence="6" id="KW-1185">Reference proteome</keyword>
<keyword evidence="2" id="KW-0285">Flavoprotein</keyword>
<comment type="cofactor">
    <cofactor evidence="2">
        <name>FAD</name>
        <dbReference type="ChEBI" id="CHEBI:57692"/>
    </cofactor>
</comment>
<gene>
    <name evidence="5" type="ORF">QBC46DRAFT_323235</name>
</gene>
<keyword evidence="3" id="KW-0732">Signal</keyword>
<protein>
    <submittedName>
        <fullName evidence="5">GMC oxidoreductase</fullName>
    </submittedName>
</protein>
<dbReference type="SUPFAM" id="SSF51905">
    <property type="entry name" value="FAD/NAD(P)-binding domain"/>
    <property type="match status" value="1"/>
</dbReference>
<feature type="chain" id="PRO_5042954317" evidence="3">
    <location>
        <begin position="26"/>
        <end position="630"/>
    </location>
</feature>
<feature type="binding site" evidence="2">
    <location>
        <position position="119"/>
    </location>
    <ligand>
        <name>FAD</name>
        <dbReference type="ChEBI" id="CHEBI:57692"/>
    </ligand>
</feature>
<dbReference type="InterPro" id="IPR000172">
    <property type="entry name" value="GMC_OxRdtase_N"/>
</dbReference>
<dbReference type="PANTHER" id="PTHR11552">
    <property type="entry name" value="GLUCOSE-METHANOL-CHOLINE GMC OXIDOREDUCTASE"/>
    <property type="match status" value="1"/>
</dbReference>
<dbReference type="PIRSF" id="PIRSF000137">
    <property type="entry name" value="Alcohol_oxidase"/>
    <property type="match status" value="1"/>
</dbReference>
<name>A0AAN6MXT3_9PEZI</name>
<dbReference type="Pfam" id="PF00732">
    <property type="entry name" value="GMC_oxred_N"/>
    <property type="match status" value="1"/>
</dbReference>
<feature type="domain" description="Glucose-methanol-choline oxidoreductase N-terminal" evidence="4">
    <location>
        <begin position="309"/>
        <end position="323"/>
    </location>
</feature>
<organism evidence="5 6">
    <name type="scientific">Diplogelasinospora grovesii</name>
    <dbReference type="NCBI Taxonomy" id="303347"/>
    <lineage>
        <taxon>Eukaryota</taxon>
        <taxon>Fungi</taxon>
        <taxon>Dikarya</taxon>
        <taxon>Ascomycota</taxon>
        <taxon>Pezizomycotina</taxon>
        <taxon>Sordariomycetes</taxon>
        <taxon>Sordariomycetidae</taxon>
        <taxon>Sordariales</taxon>
        <taxon>Diplogelasinosporaceae</taxon>
        <taxon>Diplogelasinospora</taxon>
    </lineage>
</organism>
<evidence type="ECO:0000313" key="5">
    <source>
        <dbReference type="EMBL" id="KAK3935485.1"/>
    </source>
</evidence>
<evidence type="ECO:0000313" key="6">
    <source>
        <dbReference type="Proteomes" id="UP001303473"/>
    </source>
</evidence>
<accession>A0AAN6MXT3</accession>
<dbReference type="GO" id="GO:0044550">
    <property type="term" value="P:secondary metabolite biosynthetic process"/>
    <property type="evidence" value="ECO:0007669"/>
    <property type="project" value="TreeGrafter"/>
</dbReference>
<evidence type="ECO:0000256" key="3">
    <source>
        <dbReference type="SAM" id="SignalP"/>
    </source>
</evidence>
<dbReference type="GO" id="GO:0016614">
    <property type="term" value="F:oxidoreductase activity, acting on CH-OH group of donors"/>
    <property type="evidence" value="ECO:0007669"/>
    <property type="project" value="InterPro"/>
</dbReference>
<dbReference type="Proteomes" id="UP001303473">
    <property type="component" value="Unassembled WGS sequence"/>
</dbReference>
<sequence length="630" mass="66632">MRLVSRAVLTLPAGVLVSQFAACSATAGSSPHDDDINGKTYDYIVVGGGVSGLVVANRLTEDSHSTVLVIERGDFDNKPQAIVPYWANALDTSVLMRVPSAPNAKLNNSTASSVAVAAVVGGGSVVNGMGYGRGSKADYDAWEELGNPGWGWQALLPYFRKSTTLTPPSASVATQWNMTWDPTVYGDGPLHVTIPNFQYPDMAAFWDTIRQEGDVPMPADAGNGPGAYWNPSTIDARDMTRATARSAYYDPVNATRQNLRLVTGQTATEILFGDGDNDTLSANGVKIVSRLDNSARKVYARKEVILAAGAMQTPQLLQVSGIGPASVLKAAGVAVKKDMPAVGANYQDHVATVMTFSLANPSFPNPDTITNNATYNETVWAEYYANKTGPIAAASASTLLALSLPQLTPNDASAIVNQLLSQDAEQYLPGIYRSTTTLLKGFEAQKAILAKMLNSTSASVVAHPCLGNGLAPAPLFKPLSRGTVTLNTSDPHGLPIVQFNTFMNPVDSEIVLAIVRDARAFWERLSERNNPPGPATEISPGAQCQTDEEILNGLITTGSLWPSLAHPSGTCAMMPEEYGGCVAPDLKVYGVDKLSVVDASIMPLIVGTALQATVYAVAEKAADLIKARRG</sequence>
<evidence type="ECO:0000256" key="1">
    <source>
        <dbReference type="ARBA" id="ARBA00010790"/>
    </source>
</evidence>
<reference evidence="6" key="1">
    <citation type="journal article" date="2023" name="Mol. Phylogenet. Evol.">
        <title>Genome-scale phylogeny and comparative genomics of the fungal order Sordariales.</title>
        <authorList>
            <person name="Hensen N."/>
            <person name="Bonometti L."/>
            <person name="Westerberg I."/>
            <person name="Brannstrom I.O."/>
            <person name="Guillou S."/>
            <person name="Cros-Aarteil S."/>
            <person name="Calhoun S."/>
            <person name="Haridas S."/>
            <person name="Kuo A."/>
            <person name="Mondo S."/>
            <person name="Pangilinan J."/>
            <person name="Riley R."/>
            <person name="LaButti K."/>
            <person name="Andreopoulos B."/>
            <person name="Lipzen A."/>
            <person name="Chen C."/>
            <person name="Yan M."/>
            <person name="Daum C."/>
            <person name="Ng V."/>
            <person name="Clum A."/>
            <person name="Steindorff A."/>
            <person name="Ohm R.A."/>
            <person name="Martin F."/>
            <person name="Silar P."/>
            <person name="Natvig D.O."/>
            <person name="Lalanne C."/>
            <person name="Gautier V."/>
            <person name="Ament-Velasquez S.L."/>
            <person name="Kruys A."/>
            <person name="Hutchinson M.I."/>
            <person name="Powell A.J."/>
            <person name="Barry K."/>
            <person name="Miller A.N."/>
            <person name="Grigoriev I.V."/>
            <person name="Debuchy R."/>
            <person name="Gladieux P."/>
            <person name="Hiltunen Thoren M."/>
            <person name="Johannesson H."/>
        </authorList>
    </citation>
    <scope>NUCLEOTIDE SEQUENCE [LARGE SCALE GENOMIC DNA]</scope>
    <source>
        <strain evidence="6">CBS 340.73</strain>
    </source>
</reference>
<dbReference type="PANTHER" id="PTHR11552:SF115">
    <property type="entry name" value="DEHYDROGENASE XPTC-RELATED"/>
    <property type="match status" value="1"/>
</dbReference>
<comment type="similarity">
    <text evidence="1">Belongs to the GMC oxidoreductase family.</text>
</comment>